<dbReference type="Proteomes" id="UP000002051">
    <property type="component" value="Chromosome 3"/>
</dbReference>
<reference evidence="6" key="4">
    <citation type="journal article" date="2018" name="Nat. Plants">
        <title>Whole-genome landscape of Medicago truncatula symbiotic genes.</title>
        <authorList>
            <person name="Pecrix Y."/>
            <person name="Staton S.E."/>
            <person name="Sallet E."/>
            <person name="Lelandais-Briere C."/>
            <person name="Moreau S."/>
            <person name="Carrere S."/>
            <person name="Blein T."/>
            <person name="Jardinaud M.F."/>
            <person name="Latrasse D."/>
            <person name="Zouine M."/>
            <person name="Zahm M."/>
            <person name="Kreplak J."/>
            <person name="Mayjonade B."/>
            <person name="Satge C."/>
            <person name="Perez M."/>
            <person name="Cauet S."/>
            <person name="Marande W."/>
            <person name="Chantry-Darmon C."/>
            <person name="Lopez-Roques C."/>
            <person name="Bouchez O."/>
            <person name="Berard A."/>
            <person name="Debelle F."/>
            <person name="Munos S."/>
            <person name="Bendahmane A."/>
            <person name="Berges H."/>
            <person name="Niebel A."/>
            <person name="Buitink J."/>
            <person name="Frugier F."/>
            <person name="Benhamed M."/>
            <person name="Crespi M."/>
            <person name="Gouzy J."/>
            <person name="Gamas P."/>
        </authorList>
    </citation>
    <scope>NUCLEOTIDE SEQUENCE [LARGE SCALE GENOMIC DNA]</scope>
    <source>
        <strain evidence="6">cv. Jemalong A17</strain>
    </source>
</reference>
<reference evidence="3" key="5">
    <citation type="journal article" date="2018" name="Nat. Plants">
        <title>Whole-genome landscape of Medicago truncatula symbiotic genes.</title>
        <authorList>
            <person name="Pecrix Y."/>
            <person name="Gamas P."/>
            <person name="Carrere S."/>
        </authorList>
    </citation>
    <scope>NUCLEOTIDE SEQUENCE</scope>
    <source>
        <tissue evidence="3">Leaves</tissue>
    </source>
</reference>
<dbReference type="Pfam" id="PF02519">
    <property type="entry name" value="Auxin_inducible"/>
    <property type="match status" value="1"/>
</dbReference>
<keyword evidence="5" id="KW-1185">Reference proteome</keyword>
<evidence type="ECO:0000256" key="1">
    <source>
        <dbReference type="ARBA" id="ARBA00006974"/>
    </source>
</evidence>
<dbReference type="PaxDb" id="3880-AES73035"/>
<organism evidence="2 5">
    <name type="scientific">Medicago truncatula</name>
    <name type="common">Barrel medic</name>
    <name type="synonym">Medicago tribuloides</name>
    <dbReference type="NCBI Taxonomy" id="3880"/>
    <lineage>
        <taxon>Eukaryota</taxon>
        <taxon>Viridiplantae</taxon>
        <taxon>Streptophyta</taxon>
        <taxon>Embryophyta</taxon>
        <taxon>Tracheophyta</taxon>
        <taxon>Spermatophyta</taxon>
        <taxon>Magnoliopsida</taxon>
        <taxon>eudicotyledons</taxon>
        <taxon>Gunneridae</taxon>
        <taxon>Pentapetalae</taxon>
        <taxon>rosids</taxon>
        <taxon>fabids</taxon>
        <taxon>Fabales</taxon>
        <taxon>Fabaceae</taxon>
        <taxon>Papilionoideae</taxon>
        <taxon>50 kb inversion clade</taxon>
        <taxon>NPAAA clade</taxon>
        <taxon>Hologalegina</taxon>
        <taxon>IRL clade</taxon>
        <taxon>Trifolieae</taxon>
        <taxon>Medicago</taxon>
    </lineage>
</organism>
<gene>
    <name evidence="2" type="ordered locus">MTR_3g098970</name>
    <name evidence="3" type="ORF">MtrunA17_Chr3g0131991</name>
</gene>
<dbReference type="EnsemblPlants" id="AES73035">
    <property type="protein sequence ID" value="AES73035"/>
    <property type="gene ID" value="MTR_3g098970"/>
</dbReference>
<dbReference type="PANTHER" id="PTHR31374">
    <property type="entry name" value="AUXIN-INDUCED PROTEIN-LIKE-RELATED"/>
    <property type="match status" value="1"/>
</dbReference>
<dbReference type="AlphaFoldDB" id="G7J3D4"/>
<dbReference type="GO" id="GO:0009733">
    <property type="term" value="P:response to auxin"/>
    <property type="evidence" value="ECO:0007669"/>
    <property type="project" value="InterPro"/>
</dbReference>
<dbReference type="Gramene" id="rna18653">
    <property type="protein sequence ID" value="RHN70104.1"/>
    <property type="gene ID" value="gene18653"/>
</dbReference>
<dbReference type="Proteomes" id="UP000265566">
    <property type="component" value="Chromosome 3"/>
</dbReference>
<accession>G7J3D4</accession>
<evidence type="ECO:0000313" key="4">
    <source>
        <dbReference type="EnsemblPlants" id="AES73035"/>
    </source>
</evidence>
<evidence type="ECO:0000313" key="5">
    <source>
        <dbReference type="Proteomes" id="UP000002051"/>
    </source>
</evidence>
<dbReference type="eggNOG" id="ENOG502S1RZ">
    <property type="taxonomic scope" value="Eukaryota"/>
</dbReference>
<reference evidence="2 5" key="1">
    <citation type="journal article" date="2011" name="Nature">
        <title>The Medicago genome provides insight into the evolution of rhizobial symbioses.</title>
        <authorList>
            <person name="Young N.D."/>
            <person name="Debelle F."/>
            <person name="Oldroyd G.E."/>
            <person name="Geurts R."/>
            <person name="Cannon S.B."/>
            <person name="Udvardi M.K."/>
            <person name="Benedito V.A."/>
            <person name="Mayer K.F."/>
            <person name="Gouzy J."/>
            <person name="Schoof H."/>
            <person name="Van de Peer Y."/>
            <person name="Proost S."/>
            <person name="Cook D.R."/>
            <person name="Meyers B.C."/>
            <person name="Spannagl M."/>
            <person name="Cheung F."/>
            <person name="De Mita S."/>
            <person name="Krishnakumar V."/>
            <person name="Gundlach H."/>
            <person name="Zhou S."/>
            <person name="Mudge J."/>
            <person name="Bharti A.K."/>
            <person name="Murray J.D."/>
            <person name="Naoumkina M.A."/>
            <person name="Rosen B."/>
            <person name="Silverstein K.A."/>
            <person name="Tang H."/>
            <person name="Rombauts S."/>
            <person name="Zhao P.X."/>
            <person name="Zhou P."/>
            <person name="Barbe V."/>
            <person name="Bardou P."/>
            <person name="Bechner M."/>
            <person name="Bellec A."/>
            <person name="Berger A."/>
            <person name="Berges H."/>
            <person name="Bidwell S."/>
            <person name="Bisseling T."/>
            <person name="Choisne N."/>
            <person name="Couloux A."/>
            <person name="Denny R."/>
            <person name="Deshpande S."/>
            <person name="Dai X."/>
            <person name="Doyle J.J."/>
            <person name="Dudez A.M."/>
            <person name="Farmer A.D."/>
            <person name="Fouteau S."/>
            <person name="Franken C."/>
            <person name="Gibelin C."/>
            <person name="Gish J."/>
            <person name="Goldstein S."/>
            <person name="Gonzalez A.J."/>
            <person name="Green P.J."/>
            <person name="Hallab A."/>
            <person name="Hartog M."/>
            <person name="Hua A."/>
            <person name="Humphray S.J."/>
            <person name="Jeong D.H."/>
            <person name="Jing Y."/>
            <person name="Jocker A."/>
            <person name="Kenton S.M."/>
            <person name="Kim D.J."/>
            <person name="Klee K."/>
            <person name="Lai H."/>
            <person name="Lang C."/>
            <person name="Lin S."/>
            <person name="Macmil S.L."/>
            <person name="Magdelenat G."/>
            <person name="Matthews L."/>
            <person name="McCorrison J."/>
            <person name="Monaghan E.L."/>
            <person name="Mun J.H."/>
            <person name="Najar F.Z."/>
            <person name="Nicholson C."/>
            <person name="Noirot C."/>
            <person name="O'Bleness M."/>
            <person name="Paule C.R."/>
            <person name="Poulain J."/>
            <person name="Prion F."/>
            <person name="Qin B."/>
            <person name="Qu C."/>
            <person name="Retzel E.F."/>
            <person name="Riddle C."/>
            <person name="Sallet E."/>
            <person name="Samain S."/>
            <person name="Samson N."/>
            <person name="Sanders I."/>
            <person name="Saurat O."/>
            <person name="Scarpelli C."/>
            <person name="Schiex T."/>
            <person name="Segurens B."/>
            <person name="Severin A.J."/>
            <person name="Sherrier D.J."/>
            <person name="Shi R."/>
            <person name="Sims S."/>
            <person name="Singer S.R."/>
            <person name="Sinharoy S."/>
            <person name="Sterck L."/>
            <person name="Viollet A."/>
            <person name="Wang B.B."/>
            <person name="Wang K."/>
            <person name="Wang M."/>
            <person name="Wang X."/>
            <person name="Warfsmann J."/>
            <person name="Weissenbach J."/>
            <person name="White D.D."/>
            <person name="White J.D."/>
            <person name="Wiley G.B."/>
            <person name="Wincker P."/>
            <person name="Xing Y."/>
            <person name="Yang L."/>
            <person name="Yao Z."/>
            <person name="Ying F."/>
            <person name="Zhai J."/>
            <person name="Zhou L."/>
            <person name="Zuber A."/>
            <person name="Denarie J."/>
            <person name="Dixon R.A."/>
            <person name="May G.D."/>
            <person name="Schwartz D.C."/>
            <person name="Rogers J."/>
            <person name="Quetier F."/>
            <person name="Town C.D."/>
            <person name="Roe B.A."/>
        </authorList>
    </citation>
    <scope>NUCLEOTIDE SEQUENCE [LARGE SCALE GENOMIC DNA]</scope>
    <source>
        <strain evidence="2">A17</strain>
        <strain evidence="4 5">cv. Jemalong A17</strain>
    </source>
</reference>
<dbReference type="OMA" id="NIDNCTC"/>
<comment type="similarity">
    <text evidence="1">Belongs to the ARG7 family.</text>
</comment>
<dbReference type="PANTHER" id="PTHR31374:SF395">
    <property type="entry name" value="SMALL AUXIN-UP RNA-RELATED"/>
    <property type="match status" value="1"/>
</dbReference>
<dbReference type="EMBL" id="CM001219">
    <property type="protein sequence ID" value="AES73035.1"/>
    <property type="molecule type" value="Genomic_DNA"/>
</dbReference>
<name>G7J3D4_MEDTR</name>
<reference evidence="4" key="3">
    <citation type="submission" date="2015-04" db="UniProtKB">
        <authorList>
            <consortium name="EnsemblPlants"/>
        </authorList>
    </citation>
    <scope>IDENTIFICATION</scope>
    <source>
        <strain evidence="4">cv. Jemalong A17</strain>
    </source>
</reference>
<evidence type="ECO:0000313" key="3">
    <source>
        <dbReference type="EMBL" id="RHN70104.1"/>
    </source>
</evidence>
<sequence>MGNIKGKCKKNKILKAWRSLGRGGDNSNMRSLLLNKSSSKSFSENAKGRIVKIPNGCFTVYVGLQSQRFVVKTKFVNHPKFKMLLDEAEVEYGFQNDGPIRLPCNVDMFYRVLDEMNNIEEDYNIDNCTCRSFKKVMGFSFFCSSKPHS</sequence>
<dbReference type="InterPro" id="IPR003676">
    <property type="entry name" value="SAUR_fam"/>
</dbReference>
<dbReference type="EMBL" id="PSQE01000003">
    <property type="protein sequence ID" value="RHN70104.1"/>
    <property type="molecule type" value="Genomic_DNA"/>
</dbReference>
<proteinExistence type="inferred from homology"/>
<evidence type="ECO:0000313" key="6">
    <source>
        <dbReference type="Proteomes" id="UP000265566"/>
    </source>
</evidence>
<reference evidence="2 5" key="2">
    <citation type="journal article" date="2014" name="BMC Genomics">
        <title>An improved genome release (version Mt4.0) for the model legume Medicago truncatula.</title>
        <authorList>
            <person name="Tang H."/>
            <person name="Krishnakumar V."/>
            <person name="Bidwell S."/>
            <person name="Rosen B."/>
            <person name="Chan A."/>
            <person name="Zhou S."/>
            <person name="Gentzbittel L."/>
            <person name="Childs K.L."/>
            <person name="Yandell M."/>
            <person name="Gundlach H."/>
            <person name="Mayer K.F."/>
            <person name="Schwartz D.C."/>
            <person name="Town C.D."/>
        </authorList>
    </citation>
    <scope>GENOME REANNOTATION</scope>
    <source>
        <strain evidence="4 5">cv. Jemalong A17</strain>
    </source>
</reference>
<evidence type="ECO:0000313" key="2">
    <source>
        <dbReference type="EMBL" id="AES73035.1"/>
    </source>
</evidence>
<dbReference type="STRING" id="3880.G7J3D4"/>
<protein>
    <submittedName>
        <fullName evidence="3">Putative small auxin-up RNA</fullName>
    </submittedName>
    <submittedName>
        <fullName evidence="2">SAUR-like auxin-responsive family protein</fullName>
    </submittedName>
</protein>
<dbReference type="HOGENOM" id="CLU_098106_2_0_1"/>